<sequence>MKMSLVSVIYPVYNDSPDDIRLSMGSIIGQDYKDLEIIVIDDSTDKATIAALDEYRTDERVIIIRENGKNGLAQALNNGLKVAQGMFIARADADDIQDLSRISKQISYLKAHPEIGILGSNVNYIDAEGKFVKTRIFPENPDKISQALHLRNPICHSVVMIRKSVLDQIGVYDVDFKRAEDYELWFRADANGVKIANLQEVLLNYKMANAVKRDDLNWKLNLKLKKKYFSRNYLTESLIGIASVYLYLYTPKSVQNFIYNKLA</sequence>
<proteinExistence type="inferred from homology"/>
<dbReference type="Pfam" id="PF00535">
    <property type="entry name" value="Glycos_transf_2"/>
    <property type="match status" value="1"/>
</dbReference>
<feature type="domain" description="Glycosyltransferase 2-like" evidence="4">
    <location>
        <begin position="7"/>
        <end position="169"/>
    </location>
</feature>
<dbReference type="InterPro" id="IPR001173">
    <property type="entry name" value="Glyco_trans_2-like"/>
</dbReference>
<keyword evidence="2" id="KW-0328">Glycosyltransferase</keyword>
<dbReference type="InterPro" id="IPR029044">
    <property type="entry name" value="Nucleotide-diphossugar_trans"/>
</dbReference>
<evidence type="ECO:0000313" key="5">
    <source>
        <dbReference type="EMBL" id="PWJ60384.1"/>
    </source>
</evidence>
<dbReference type="AlphaFoldDB" id="A0A316ASY4"/>
<dbReference type="OrthoDB" id="9815829at2"/>
<dbReference type="Proteomes" id="UP000245880">
    <property type="component" value="Unassembled WGS sequence"/>
</dbReference>
<gene>
    <name evidence="5" type="ORF">CLV98_101568</name>
</gene>
<evidence type="ECO:0000256" key="1">
    <source>
        <dbReference type="ARBA" id="ARBA00006739"/>
    </source>
</evidence>
<dbReference type="GO" id="GO:0016757">
    <property type="term" value="F:glycosyltransferase activity"/>
    <property type="evidence" value="ECO:0007669"/>
    <property type="project" value="UniProtKB-KW"/>
</dbReference>
<name>A0A316ASY4_9BACT</name>
<keyword evidence="6" id="KW-1185">Reference proteome</keyword>
<keyword evidence="3 5" id="KW-0808">Transferase</keyword>
<organism evidence="5 6">
    <name type="scientific">Dyadobacter jejuensis</name>
    <dbReference type="NCBI Taxonomy" id="1082580"/>
    <lineage>
        <taxon>Bacteria</taxon>
        <taxon>Pseudomonadati</taxon>
        <taxon>Bacteroidota</taxon>
        <taxon>Cytophagia</taxon>
        <taxon>Cytophagales</taxon>
        <taxon>Spirosomataceae</taxon>
        <taxon>Dyadobacter</taxon>
    </lineage>
</organism>
<dbReference type="RefSeq" id="WP_109672570.1">
    <property type="nucleotide sequence ID" value="NZ_QGDT01000001.1"/>
</dbReference>
<protein>
    <submittedName>
        <fullName evidence="5">Glycosyl transferase family 2</fullName>
    </submittedName>
</protein>
<evidence type="ECO:0000259" key="4">
    <source>
        <dbReference type="Pfam" id="PF00535"/>
    </source>
</evidence>
<comment type="caution">
    <text evidence="5">The sequence shown here is derived from an EMBL/GenBank/DDBJ whole genome shotgun (WGS) entry which is preliminary data.</text>
</comment>
<accession>A0A316ASY4</accession>
<reference evidence="5 6" key="1">
    <citation type="submission" date="2018-03" db="EMBL/GenBank/DDBJ databases">
        <title>Genomic Encyclopedia of Archaeal and Bacterial Type Strains, Phase II (KMG-II): from individual species to whole genera.</title>
        <authorList>
            <person name="Goeker M."/>
        </authorList>
    </citation>
    <scope>NUCLEOTIDE SEQUENCE [LARGE SCALE GENOMIC DNA]</scope>
    <source>
        <strain evidence="5 6">DSM 100346</strain>
    </source>
</reference>
<dbReference type="Gene3D" id="3.90.550.10">
    <property type="entry name" value="Spore Coat Polysaccharide Biosynthesis Protein SpsA, Chain A"/>
    <property type="match status" value="1"/>
</dbReference>
<dbReference type="InterPro" id="IPR050834">
    <property type="entry name" value="Glycosyltransf_2"/>
</dbReference>
<evidence type="ECO:0000256" key="2">
    <source>
        <dbReference type="ARBA" id="ARBA00022676"/>
    </source>
</evidence>
<dbReference type="SUPFAM" id="SSF53448">
    <property type="entry name" value="Nucleotide-diphospho-sugar transferases"/>
    <property type="match status" value="1"/>
</dbReference>
<dbReference type="EMBL" id="QGDT01000001">
    <property type="protein sequence ID" value="PWJ60384.1"/>
    <property type="molecule type" value="Genomic_DNA"/>
</dbReference>
<dbReference type="PANTHER" id="PTHR43685">
    <property type="entry name" value="GLYCOSYLTRANSFERASE"/>
    <property type="match status" value="1"/>
</dbReference>
<comment type="similarity">
    <text evidence="1">Belongs to the glycosyltransferase 2 family.</text>
</comment>
<evidence type="ECO:0000313" key="6">
    <source>
        <dbReference type="Proteomes" id="UP000245880"/>
    </source>
</evidence>
<evidence type="ECO:0000256" key="3">
    <source>
        <dbReference type="ARBA" id="ARBA00022679"/>
    </source>
</evidence>
<dbReference type="PANTHER" id="PTHR43685:SF5">
    <property type="entry name" value="GLYCOSYLTRANSFERASE EPSE-RELATED"/>
    <property type="match status" value="1"/>
</dbReference>